<dbReference type="InterPro" id="IPR013507">
    <property type="entry name" value="DNA_mismatch_S5_2-like"/>
</dbReference>
<accession>A0AA39VLH7</accession>
<protein>
    <recommendedName>
        <fullName evidence="8">DNA mismatch repair protein PMS1</fullName>
    </recommendedName>
</protein>
<gene>
    <name evidence="6" type="ORF">LWI29_031793</name>
</gene>
<dbReference type="SUPFAM" id="SSF55874">
    <property type="entry name" value="ATPase domain of HSP90 chaperone/DNA topoisomerase II/histidine kinase"/>
    <property type="match status" value="1"/>
</dbReference>
<organism evidence="6 7">
    <name type="scientific">Acer saccharum</name>
    <name type="common">Sugar maple</name>
    <dbReference type="NCBI Taxonomy" id="4024"/>
    <lineage>
        <taxon>Eukaryota</taxon>
        <taxon>Viridiplantae</taxon>
        <taxon>Streptophyta</taxon>
        <taxon>Embryophyta</taxon>
        <taxon>Tracheophyta</taxon>
        <taxon>Spermatophyta</taxon>
        <taxon>Magnoliopsida</taxon>
        <taxon>eudicotyledons</taxon>
        <taxon>Gunneridae</taxon>
        <taxon>Pentapetalae</taxon>
        <taxon>rosids</taxon>
        <taxon>malvids</taxon>
        <taxon>Sapindales</taxon>
        <taxon>Sapindaceae</taxon>
        <taxon>Hippocastanoideae</taxon>
        <taxon>Acereae</taxon>
        <taxon>Acer</taxon>
    </lineage>
</organism>
<evidence type="ECO:0000256" key="2">
    <source>
        <dbReference type="ARBA" id="ARBA00022763"/>
    </source>
</evidence>
<evidence type="ECO:0000259" key="4">
    <source>
        <dbReference type="SMART" id="SM00853"/>
    </source>
</evidence>
<evidence type="ECO:0000313" key="6">
    <source>
        <dbReference type="EMBL" id="KAK0582973.1"/>
    </source>
</evidence>
<dbReference type="GO" id="GO:0016887">
    <property type="term" value="F:ATP hydrolysis activity"/>
    <property type="evidence" value="ECO:0007669"/>
    <property type="project" value="InterPro"/>
</dbReference>
<dbReference type="PROSITE" id="PS00058">
    <property type="entry name" value="DNA_MISMATCH_REPAIR_1"/>
    <property type="match status" value="1"/>
</dbReference>
<dbReference type="InterPro" id="IPR042120">
    <property type="entry name" value="MutL_C_dimsub"/>
</dbReference>
<comment type="similarity">
    <text evidence="1">Belongs to the DNA mismatch repair MutL/HexB family.</text>
</comment>
<feature type="region of interest" description="Disordered" evidence="3">
    <location>
        <begin position="362"/>
        <end position="388"/>
    </location>
</feature>
<keyword evidence="2" id="KW-0227">DNA damage</keyword>
<reference evidence="6" key="1">
    <citation type="journal article" date="2022" name="Plant J.">
        <title>Strategies of tolerance reflected in two North American maple genomes.</title>
        <authorList>
            <person name="McEvoy S.L."/>
            <person name="Sezen U.U."/>
            <person name="Trouern-Trend A."/>
            <person name="McMahon S.M."/>
            <person name="Schaberg P.G."/>
            <person name="Yang J."/>
            <person name="Wegrzyn J.L."/>
            <person name="Swenson N.G."/>
        </authorList>
    </citation>
    <scope>NUCLEOTIDE SEQUENCE</scope>
    <source>
        <strain evidence="6">NS2018</strain>
    </source>
</reference>
<evidence type="ECO:0000313" key="7">
    <source>
        <dbReference type="Proteomes" id="UP001168877"/>
    </source>
</evidence>
<dbReference type="GO" id="GO:0005524">
    <property type="term" value="F:ATP binding"/>
    <property type="evidence" value="ECO:0007669"/>
    <property type="project" value="InterPro"/>
</dbReference>
<dbReference type="Gene3D" id="3.30.230.10">
    <property type="match status" value="1"/>
</dbReference>
<evidence type="ECO:0000259" key="5">
    <source>
        <dbReference type="SMART" id="SM01340"/>
    </source>
</evidence>
<sequence>MEEATPTTISPTIRPINRGVVHKICAGQVILDLQSAVKELVENSLDAGATTIEIALKEYGEEWFQVIDNGCGISPNNFKVLALKHHTSKLADFPDLQSLTTFGFRGEALSSLCALGNLTVETRTRYETVATHLTFDHSGLLTDEKKTARQIGTTVTVKKLFSNLPVRSKEFKRNIRKEYGKLISLLHAYALIAKGVRLVCSNTTGKNLKSVVLKTQGSGSLKDNIITVLGINTFNCLEPVTICISDSCKVEGFLSKPGQACGRNLGDRQYFFVNGRPVDMPKVGKLVNELYKGANSRQYPIAIMNFTVPTRACDVNVTPDKRKIFFSDEVSILQALRDGLQQIYSPNNVSYSVNEVEEQSREAESAEFCSPHEKSHVPPKQLLPDGSISNTYHLKKHIADDDTSSETAEISALRSNAIDGLIDSRYEKSTGKDFTLRAHDNMKADSFSKFNCGKLMTSPNIPTEKNSPSPSRVIENNIAENREANDRSSCIQSSIDKFITVSKRKYEHIGTVLSEVPLLRNQSHNCKLMKNNSEMHALITRSPVEHLVDDSAARNKYEPSELLRAERVFKEIENPFSSDNNTIGRPEEVTQEKAMPLVDEPQEKSMPLVDEPPTVSSSKDVQHMSEDQSVEVSPLQFSGSLLDAPAPSSGLKICSTLQFSFQDLRRRRQQRLSTMQSSSCTSGSLKLRRCYAAATLELSQPENEERKARALAAATTELERLFRKEDFSRMKVIGQFNLGFIIGKLDRDLFIVDQHAADEKYNFERLAQSTILNQQPLLRPLMLELTPEEEVVASMHMDIIRKNGFALEEDLHAPPGHHFKLKAVPFSKNITFGVEDVKDLISTLADSQGECSIISSYKSGTQDSVCPPRVRAMLASRACRTSVMIGDALGRNEMQKILKNLANLKSPWNCPHGRPTMRHLVDLTTVRKSLDEYDITC</sequence>
<dbReference type="AlphaFoldDB" id="A0AA39VLH7"/>
<dbReference type="Pfam" id="PF01119">
    <property type="entry name" value="DNA_mis_repair"/>
    <property type="match status" value="1"/>
</dbReference>
<dbReference type="Gene3D" id="3.30.1370.100">
    <property type="entry name" value="MutL, C-terminal domain, regulatory subdomain"/>
    <property type="match status" value="1"/>
</dbReference>
<dbReference type="Gene3D" id="3.30.565.10">
    <property type="entry name" value="Histidine kinase-like ATPase, C-terminal domain"/>
    <property type="match status" value="1"/>
</dbReference>
<evidence type="ECO:0000256" key="3">
    <source>
        <dbReference type="SAM" id="MobiDB-lite"/>
    </source>
</evidence>
<dbReference type="Gene3D" id="3.30.1540.20">
    <property type="entry name" value="MutL, C-terminal domain, dimerisation subdomain"/>
    <property type="match status" value="1"/>
</dbReference>
<dbReference type="GO" id="GO:0006298">
    <property type="term" value="P:mismatch repair"/>
    <property type="evidence" value="ECO:0007669"/>
    <property type="project" value="InterPro"/>
</dbReference>
<proteinExistence type="inferred from homology"/>
<dbReference type="InterPro" id="IPR037198">
    <property type="entry name" value="MutL_C_sf"/>
</dbReference>
<dbReference type="SUPFAM" id="SSF118116">
    <property type="entry name" value="DNA mismatch repair protein MutL"/>
    <property type="match status" value="1"/>
</dbReference>
<dbReference type="GO" id="GO:0030983">
    <property type="term" value="F:mismatched DNA binding"/>
    <property type="evidence" value="ECO:0007669"/>
    <property type="project" value="InterPro"/>
</dbReference>
<evidence type="ECO:0000256" key="1">
    <source>
        <dbReference type="ARBA" id="ARBA00006082"/>
    </source>
</evidence>
<reference evidence="6" key="2">
    <citation type="submission" date="2023-06" db="EMBL/GenBank/DDBJ databases">
        <authorList>
            <person name="Swenson N.G."/>
            <person name="Wegrzyn J.L."/>
            <person name="Mcevoy S.L."/>
        </authorList>
    </citation>
    <scope>NUCLEOTIDE SEQUENCE</scope>
    <source>
        <strain evidence="6">NS2018</strain>
        <tissue evidence="6">Leaf</tissue>
    </source>
</reference>
<keyword evidence="7" id="KW-1185">Reference proteome</keyword>
<dbReference type="InterPro" id="IPR014790">
    <property type="entry name" value="MutL_C"/>
</dbReference>
<dbReference type="GO" id="GO:0140664">
    <property type="term" value="F:ATP-dependent DNA damage sensor activity"/>
    <property type="evidence" value="ECO:0007669"/>
    <property type="project" value="InterPro"/>
</dbReference>
<evidence type="ECO:0008006" key="8">
    <source>
        <dbReference type="Google" id="ProtNLM"/>
    </source>
</evidence>
<dbReference type="CDD" id="cd16926">
    <property type="entry name" value="HATPase_MutL-MLH-PMS-like"/>
    <property type="match status" value="1"/>
</dbReference>
<dbReference type="InterPro" id="IPR042121">
    <property type="entry name" value="MutL_C_regsub"/>
</dbReference>
<feature type="region of interest" description="Disordered" evidence="3">
    <location>
        <begin position="599"/>
        <end position="619"/>
    </location>
</feature>
<dbReference type="SMART" id="SM00853">
    <property type="entry name" value="MutL_C"/>
    <property type="match status" value="1"/>
</dbReference>
<dbReference type="FunFam" id="3.30.230.10:FF:000054">
    <property type="entry name" value="DNA mismatch repair protein PMS1"/>
    <property type="match status" value="1"/>
</dbReference>
<dbReference type="PANTHER" id="PTHR10073">
    <property type="entry name" value="DNA MISMATCH REPAIR PROTEIN MLH, PMS, MUTL"/>
    <property type="match status" value="1"/>
</dbReference>
<dbReference type="InterPro" id="IPR038973">
    <property type="entry name" value="MutL/Mlh/Pms-like"/>
</dbReference>
<dbReference type="InterPro" id="IPR014721">
    <property type="entry name" value="Ribsml_uS5_D2-typ_fold_subgr"/>
</dbReference>
<dbReference type="Proteomes" id="UP001168877">
    <property type="component" value="Unassembled WGS sequence"/>
</dbReference>
<dbReference type="Pfam" id="PF13589">
    <property type="entry name" value="HATPase_c_3"/>
    <property type="match status" value="1"/>
</dbReference>
<dbReference type="PANTHER" id="PTHR10073:SF52">
    <property type="entry name" value="MISMATCH REPAIR ENDONUCLEASE PMS2"/>
    <property type="match status" value="1"/>
</dbReference>
<dbReference type="NCBIfam" id="TIGR00585">
    <property type="entry name" value="mutl"/>
    <property type="match status" value="1"/>
</dbReference>
<dbReference type="GO" id="GO:0032389">
    <property type="term" value="C:MutLalpha complex"/>
    <property type="evidence" value="ECO:0007669"/>
    <property type="project" value="TreeGrafter"/>
</dbReference>
<dbReference type="InterPro" id="IPR036890">
    <property type="entry name" value="HATPase_C_sf"/>
</dbReference>
<dbReference type="FunFam" id="3.30.565.10:FF:000014">
    <property type="entry name" value="Mismatch repair endonuclease pms1, putative"/>
    <property type="match status" value="1"/>
</dbReference>
<dbReference type="SMART" id="SM01340">
    <property type="entry name" value="DNA_mis_repair"/>
    <property type="match status" value="1"/>
</dbReference>
<feature type="domain" description="MutL C-terminal dimerisation" evidence="4">
    <location>
        <begin position="732"/>
        <end position="889"/>
    </location>
</feature>
<dbReference type="CDD" id="cd03484">
    <property type="entry name" value="MutL_Trans_hPMS_2_like"/>
    <property type="match status" value="1"/>
</dbReference>
<dbReference type="EMBL" id="JAUESC010000384">
    <property type="protein sequence ID" value="KAK0582973.1"/>
    <property type="molecule type" value="Genomic_DNA"/>
</dbReference>
<feature type="compositionally biased region" description="Basic and acidic residues" evidence="3">
    <location>
        <begin position="362"/>
        <end position="376"/>
    </location>
</feature>
<dbReference type="FunFam" id="3.30.1370.100:FF:000001">
    <property type="entry name" value="Mismatch repair endonuclease pms1, putative"/>
    <property type="match status" value="1"/>
</dbReference>
<dbReference type="InterPro" id="IPR014762">
    <property type="entry name" value="DNA_mismatch_repair_CS"/>
</dbReference>
<dbReference type="SUPFAM" id="SSF54211">
    <property type="entry name" value="Ribosomal protein S5 domain 2-like"/>
    <property type="match status" value="1"/>
</dbReference>
<dbReference type="Pfam" id="PF08676">
    <property type="entry name" value="MutL_C"/>
    <property type="match status" value="1"/>
</dbReference>
<dbReference type="InterPro" id="IPR002099">
    <property type="entry name" value="MutL/Mlh/PMS"/>
</dbReference>
<name>A0AA39VLH7_ACESA</name>
<dbReference type="InterPro" id="IPR020568">
    <property type="entry name" value="Ribosomal_Su5_D2-typ_SF"/>
</dbReference>
<comment type="caution">
    <text evidence="6">The sequence shown here is derived from an EMBL/GenBank/DDBJ whole genome shotgun (WGS) entry which is preliminary data.</text>
</comment>
<feature type="domain" description="DNA mismatch repair protein S5" evidence="5">
    <location>
        <begin position="225"/>
        <end position="345"/>
    </location>
</feature>